<dbReference type="RefSeq" id="XP_009039290.1">
    <property type="nucleotide sequence ID" value="XM_009041042.1"/>
</dbReference>
<accession>F0YFW6</accession>
<sequence>MLALLATASALTAPPRRVRRVGARLHAERRLEQLSNALKAPQPRRSYAPPGEFYECGTLDSKSFDAPEGDRSLSRTVSVVAAYLAYPAVVAVLSQIPPPNAVEGGYQGSKRVIQLRFNVSGYFFSLISIVFGTLTASTISDATSRLGALRGAAVEECTLMLPLVKTLEIVLLEDDAPGAPPRARRVEVFEQCAEQLWLHSTDLIAGTRELELEAMASSVDNLGTLYATLRRAQLEWRGDGAYDVLTSALETTERLMEARGVRLSLENSGIPPVQFSVLRALSVALVVAYTYLTLDRPMPVRVPHMLGAVTVDGALVFDASFGVHVLFAFIVGALVVFNALAVDFNSPFSGLYRLESNTVAASLKQLRATIRPYVTTTPLGRVRPSDETAASLYGERVQLPNDL</sequence>
<dbReference type="GeneID" id="20225586"/>
<keyword evidence="1" id="KW-0472">Membrane</keyword>
<dbReference type="InParanoid" id="F0YFW6"/>
<evidence type="ECO:0000313" key="2">
    <source>
        <dbReference type="EMBL" id="EGB06035.1"/>
    </source>
</evidence>
<feature type="transmembrane region" description="Helical" evidence="1">
    <location>
        <begin position="273"/>
        <end position="294"/>
    </location>
</feature>
<dbReference type="eggNOG" id="ENOG502SF9E">
    <property type="taxonomic scope" value="Eukaryota"/>
</dbReference>
<dbReference type="KEGG" id="aaf:AURANDRAFT_65975"/>
<keyword evidence="3" id="KW-1185">Reference proteome</keyword>
<dbReference type="Proteomes" id="UP000002729">
    <property type="component" value="Unassembled WGS sequence"/>
</dbReference>
<proteinExistence type="predicted"/>
<dbReference type="EMBL" id="GL833137">
    <property type="protein sequence ID" value="EGB06035.1"/>
    <property type="molecule type" value="Genomic_DNA"/>
</dbReference>
<evidence type="ECO:0000313" key="3">
    <source>
        <dbReference type="Proteomes" id="UP000002729"/>
    </source>
</evidence>
<evidence type="ECO:0000256" key="1">
    <source>
        <dbReference type="SAM" id="Phobius"/>
    </source>
</evidence>
<gene>
    <name evidence="2" type="ORF">AURANDRAFT_65975</name>
</gene>
<protein>
    <submittedName>
        <fullName evidence="2">Uncharacterized protein</fullName>
    </submittedName>
</protein>
<keyword evidence="1" id="KW-1133">Transmembrane helix</keyword>
<organism evidence="3">
    <name type="scientific">Aureococcus anophagefferens</name>
    <name type="common">Harmful bloom alga</name>
    <dbReference type="NCBI Taxonomy" id="44056"/>
    <lineage>
        <taxon>Eukaryota</taxon>
        <taxon>Sar</taxon>
        <taxon>Stramenopiles</taxon>
        <taxon>Ochrophyta</taxon>
        <taxon>Pelagophyceae</taxon>
        <taxon>Pelagomonadales</taxon>
        <taxon>Pelagomonadaceae</taxon>
        <taxon>Aureococcus</taxon>
    </lineage>
</organism>
<dbReference type="Pfam" id="PF14023">
    <property type="entry name" value="Bestrophin-like"/>
    <property type="match status" value="1"/>
</dbReference>
<reference evidence="2 3" key="1">
    <citation type="journal article" date="2011" name="Proc. Natl. Acad. Sci. U.S.A.">
        <title>Niche of harmful alga Aureococcus anophagefferens revealed through ecogenomics.</title>
        <authorList>
            <person name="Gobler C.J."/>
            <person name="Berry D.L."/>
            <person name="Dyhrman S.T."/>
            <person name="Wilhelm S.W."/>
            <person name="Salamov A."/>
            <person name="Lobanov A.V."/>
            <person name="Zhang Y."/>
            <person name="Collier J.L."/>
            <person name="Wurch L.L."/>
            <person name="Kustka A.B."/>
            <person name="Dill B.D."/>
            <person name="Shah M."/>
            <person name="VerBerkmoes N.C."/>
            <person name="Kuo A."/>
            <person name="Terry A."/>
            <person name="Pangilinan J."/>
            <person name="Lindquist E.A."/>
            <person name="Lucas S."/>
            <person name="Paulsen I.T."/>
            <person name="Hattenrath-Lehmann T.K."/>
            <person name="Talmage S.C."/>
            <person name="Walker E.A."/>
            <person name="Koch F."/>
            <person name="Burson A.M."/>
            <person name="Marcoval M.A."/>
            <person name="Tang Y.Z."/>
            <person name="Lecleir G.R."/>
            <person name="Coyne K.J."/>
            <person name="Berg G.M."/>
            <person name="Bertrand E.M."/>
            <person name="Saito M.A."/>
            <person name="Gladyshev V.N."/>
            <person name="Grigoriev I.V."/>
        </authorList>
    </citation>
    <scope>NUCLEOTIDE SEQUENCE [LARGE SCALE GENOMIC DNA]</scope>
    <source>
        <strain evidence="3">CCMP 1984</strain>
    </source>
</reference>
<name>F0YFW6_AURAN</name>
<dbReference type="OrthoDB" id="10565891at2759"/>
<feature type="transmembrane region" description="Helical" evidence="1">
    <location>
        <begin position="315"/>
        <end position="341"/>
    </location>
</feature>
<dbReference type="InterPro" id="IPR025333">
    <property type="entry name" value="DUF4239"/>
</dbReference>
<keyword evidence="1" id="KW-0812">Transmembrane</keyword>
<dbReference type="AlphaFoldDB" id="F0YFW6"/>